<sequence>MNANRLVPILAASLALGACSQMMQQGTSAARNGAPLGTTAPEVTEDTPEAIRAAAAVTRAPAPRPSARATAAQLDTTTAEQRQAAATPATAAETRLGTTVASLGDATQPGFWIKTPLVNEAGVGRIVNPANGRSAQVDLLPLGGAASAGSQVSLPALQLLGISLTDLPTIEVYRL</sequence>
<gene>
    <name evidence="1" type="ORF">MLD63_12395</name>
</gene>
<accession>A0ABT1MWI1</accession>
<reference evidence="1 2" key="1">
    <citation type="submission" date="2022-03" db="EMBL/GenBank/DDBJ databases">
        <authorList>
            <person name="He Y."/>
        </authorList>
    </citation>
    <scope>NUCLEOTIDE SEQUENCE [LARGE SCALE GENOMIC DNA]</scope>
    <source>
        <strain evidence="1 2">TK19116</strain>
    </source>
</reference>
<dbReference type="RefSeq" id="WP_255330229.1">
    <property type="nucleotide sequence ID" value="NZ_JAKZEU010000004.1"/>
</dbReference>
<comment type="caution">
    <text evidence="1">The sequence shown here is derived from an EMBL/GenBank/DDBJ whole genome shotgun (WGS) entry which is preliminary data.</text>
</comment>
<dbReference type="EMBL" id="JAKZEU010000004">
    <property type="protein sequence ID" value="MCQ0971221.1"/>
    <property type="molecule type" value="Genomic_DNA"/>
</dbReference>
<organism evidence="1 2">
    <name type="scientific">Paracoccus albicereus</name>
    <dbReference type="NCBI Taxonomy" id="2922394"/>
    <lineage>
        <taxon>Bacteria</taxon>
        <taxon>Pseudomonadati</taxon>
        <taxon>Pseudomonadota</taxon>
        <taxon>Alphaproteobacteria</taxon>
        <taxon>Rhodobacterales</taxon>
        <taxon>Paracoccaceae</taxon>
        <taxon>Paracoccus</taxon>
    </lineage>
</organism>
<dbReference type="PROSITE" id="PS51257">
    <property type="entry name" value="PROKAR_LIPOPROTEIN"/>
    <property type="match status" value="1"/>
</dbReference>
<evidence type="ECO:0000313" key="2">
    <source>
        <dbReference type="Proteomes" id="UP001203945"/>
    </source>
</evidence>
<protein>
    <recommendedName>
        <fullName evidence="3">D-galactarate dehydratase</fullName>
    </recommendedName>
</protein>
<name>A0ABT1MWI1_9RHOB</name>
<keyword evidence="2" id="KW-1185">Reference proteome</keyword>
<evidence type="ECO:0008006" key="3">
    <source>
        <dbReference type="Google" id="ProtNLM"/>
    </source>
</evidence>
<proteinExistence type="predicted"/>
<evidence type="ECO:0000313" key="1">
    <source>
        <dbReference type="EMBL" id="MCQ0971221.1"/>
    </source>
</evidence>
<dbReference type="Proteomes" id="UP001203945">
    <property type="component" value="Unassembled WGS sequence"/>
</dbReference>